<organism evidence="3 4">
    <name type="scientific">Actinomadura logoneensis</name>
    <dbReference type="NCBI Taxonomy" id="2293572"/>
    <lineage>
        <taxon>Bacteria</taxon>
        <taxon>Bacillati</taxon>
        <taxon>Actinomycetota</taxon>
        <taxon>Actinomycetes</taxon>
        <taxon>Streptosporangiales</taxon>
        <taxon>Thermomonosporaceae</taxon>
        <taxon>Actinomadura</taxon>
    </lineage>
</organism>
<keyword evidence="4" id="KW-1185">Reference proteome</keyword>
<dbReference type="AlphaFoldDB" id="A0A372JTX7"/>
<evidence type="ECO:0000256" key="2">
    <source>
        <dbReference type="SAM" id="Phobius"/>
    </source>
</evidence>
<dbReference type="OrthoDB" id="3874262at2"/>
<protein>
    <submittedName>
        <fullName evidence="3">Uncharacterized protein</fullName>
    </submittedName>
</protein>
<gene>
    <name evidence="3" type="ORF">DZF91_02070</name>
</gene>
<evidence type="ECO:0000313" key="3">
    <source>
        <dbReference type="EMBL" id="RFU43256.1"/>
    </source>
</evidence>
<dbReference type="EMBL" id="QURH01000037">
    <property type="protein sequence ID" value="RFU43256.1"/>
    <property type="molecule type" value="Genomic_DNA"/>
</dbReference>
<feature type="transmembrane region" description="Helical" evidence="2">
    <location>
        <begin position="120"/>
        <end position="138"/>
    </location>
</feature>
<sequence>MADSGETTTANDTTSATEGGGETRVPEGFATVKKYVVLYGAVNAITLGTVAVMASTGHEASSFMWIRGVVLLVAAPVLYRMVVRAAQGSAKAFERVRTVSTVLPVAIVAVDLVPGLCPPWYAVLQGLSALALVGVAVLTRTRARTDRFVG</sequence>
<keyword evidence="2" id="KW-1133">Transmembrane helix</keyword>
<evidence type="ECO:0000313" key="4">
    <source>
        <dbReference type="Proteomes" id="UP000261811"/>
    </source>
</evidence>
<feature type="transmembrane region" description="Helical" evidence="2">
    <location>
        <begin position="36"/>
        <end position="57"/>
    </location>
</feature>
<evidence type="ECO:0000256" key="1">
    <source>
        <dbReference type="SAM" id="MobiDB-lite"/>
    </source>
</evidence>
<reference evidence="3 4" key="1">
    <citation type="submission" date="2018-08" db="EMBL/GenBank/DDBJ databases">
        <title>Actinomadura jelena sp. nov., a novel Actinomycete isolated from soil in Chad.</title>
        <authorList>
            <person name="Shi L."/>
        </authorList>
    </citation>
    <scope>NUCLEOTIDE SEQUENCE [LARGE SCALE GENOMIC DNA]</scope>
    <source>
        <strain evidence="3 4">NEAU-G17</strain>
    </source>
</reference>
<keyword evidence="2" id="KW-0812">Transmembrane</keyword>
<keyword evidence="2" id="KW-0472">Membrane</keyword>
<feature type="compositionally biased region" description="Low complexity" evidence="1">
    <location>
        <begin position="1"/>
        <end position="17"/>
    </location>
</feature>
<feature type="transmembrane region" description="Helical" evidence="2">
    <location>
        <begin position="63"/>
        <end position="83"/>
    </location>
</feature>
<proteinExistence type="predicted"/>
<dbReference type="RefSeq" id="WP_117355822.1">
    <property type="nucleotide sequence ID" value="NZ_QURH01000037.1"/>
</dbReference>
<feature type="region of interest" description="Disordered" evidence="1">
    <location>
        <begin position="1"/>
        <end position="23"/>
    </location>
</feature>
<name>A0A372JTX7_9ACTN</name>
<accession>A0A372JTX7</accession>
<comment type="caution">
    <text evidence="3">The sequence shown here is derived from an EMBL/GenBank/DDBJ whole genome shotgun (WGS) entry which is preliminary data.</text>
</comment>
<dbReference type="Proteomes" id="UP000261811">
    <property type="component" value="Unassembled WGS sequence"/>
</dbReference>
<feature type="transmembrane region" description="Helical" evidence="2">
    <location>
        <begin position="95"/>
        <end position="114"/>
    </location>
</feature>